<evidence type="ECO:0000259" key="2">
    <source>
        <dbReference type="PROSITE" id="PS50158"/>
    </source>
</evidence>
<keyword evidence="4" id="KW-1185">Reference proteome</keyword>
<reference evidence="3 4" key="1">
    <citation type="submission" date="2024-10" db="EMBL/GenBank/DDBJ databases">
        <authorList>
            <person name="Kim D."/>
        </authorList>
    </citation>
    <scope>NUCLEOTIDE SEQUENCE [LARGE SCALE GENOMIC DNA]</scope>
    <source>
        <strain evidence="3">BH-2024</strain>
    </source>
</reference>
<evidence type="ECO:0000313" key="4">
    <source>
        <dbReference type="Proteomes" id="UP001620626"/>
    </source>
</evidence>
<comment type="caution">
    <text evidence="3">The sequence shown here is derived from an EMBL/GenBank/DDBJ whole genome shotgun (WGS) entry which is preliminary data.</text>
</comment>
<proteinExistence type="predicted"/>
<keyword evidence="1" id="KW-0863">Zinc-finger</keyword>
<dbReference type="SMART" id="SM00343">
    <property type="entry name" value="ZnF_C2HC"/>
    <property type="match status" value="3"/>
</dbReference>
<dbReference type="EMBL" id="JBICBT010000955">
    <property type="protein sequence ID" value="KAL3090796.1"/>
    <property type="molecule type" value="Genomic_DNA"/>
</dbReference>
<evidence type="ECO:0000256" key="1">
    <source>
        <dbReference type="PROSITE-ProRule" id="PRU00047"/>
    </source>
</evidence>
<dbReference type="GO" id="GO:0008270">
    <property type="term" value="F:zinc ion binding"/>
    <property type="evidence" value="ECO:0007669"/>
    <property type="project" value="UniProtKB-KW"/>
</dbReference>
<accession>A0ABD2JJK3</accession>
<dbReference type="Proteomes" id="UP001620626">
    <property type="component" value="Unassembled WGS sequence"/>
</dbReference>
<organism evidence="3 4">
    <name type="scientific">Heterodera trifolii</name>
    <dbReference type="NCBI Taxonomy" id="157864"/>
    <lineage>
        <taxon>Eukaryota</taxon>
        <taxon>Metazoa</taxon>
        <taxon>Ecdysozoa</taxon>
        <taxon>Nematoda</taxon>
        <taxon>Chromadorea</taxon>
        <taxon>Rhabditida</taxon>
        <taxon>Tylenchina</taxon>
        <taxon>Tylenchomorpha</taxon>
        <taxon>Tylenchoidea</taxon>
        <taxon>Heteroderidae</taxon>
        <taxon>Heteroderinae</taxon>
        <taxon>Heterodera</taxon>
    </lineage>
</organism>
<sequence length="207" mass="23488">MFCRLCKVHGHMVTECAPYRFGGIDGATRVACVACHGIGHRPDACMVLGAWLHWAVAYLGKRPVFPEQFVGRLHKCFVCGEDGHLWRYCRFGQLRGQDMNKSVQRHQTGAWVDMAVSEGAVALPVGTTVPLVIRPRNEIRFTNFMLANGAGEDAKYERQRAVARKTAQKEDTPWKWKGAMKPYDVITEAELKVWHKRYGSQRVILMQ</sequence>
<feature type="domain" description="CCHC-type" evidence="2">
    <location>
        <begin position="75"/>
        <end position="90"/>
    </location>
</feature>
<keyword evidence="1" id="KW-0862">Zinc</keyword>
<evidence type="ECO:0000313" key="3">
    <source>
        <dbReference type="EMBL" id="KAL3090796.1"/>
    </source>
</evidence>
<dbReference type="AlphaFoldDB" id="A0ABD2JJK3"/>
<gene>
    <name evidence="3" type="ORF">niasHT_021286</name>
</gene>
<keyword evidence="1" id="KW-0479">Metal-binding</keyword>
<name>A0ABD2JJK3_9BILA</name>
<protein>
    <recommendedName>
        <fullName evidence="2">CCHC-type domain-containing protein</fullName>
    </recommendedName>
</protein>
<dbReference type="PROSITE" id="PS50158">
    <property type="entry name" value="ZF_CCHC"/>
    <property type="match status" value="1"/>
</dbReference>
<dbReference type="InterPro" id="IPR001878">
    <property type="entry name" value="Znf_CCHC"/>
</dbReference>